<keyword evidence="16" id="KW-1185">Reference proteome</keyword>
<feature type="signal peptide" evidence="12">
    <location>
        <begin position="1"/>
        <end position="33"/>
    </location>
</feature>
<evidence type="ECO:0000256" key="3">
    <source>
        <dbReference type="ARBA" id="ARBA00022448"/>
    </source>
</evidence>
<evidence type="ECO:0000259" key="13">
    <source>
        <dbReference type="Pfam" id="PF00593"/>
    </source>
</evidence>
<dbReference type="EMBL" id="FZOT01000002">
    <property type="protein sequence ID" value="SNS40253.1"/>
    <property type="molecule type" value="Genomic_DNA"/>
</dbReference>
<evidence type="ECO:0000256" key="5">
    <source>
        <dbReference type="ARBA" id="ARBA00022692"/>
    </source>
</evidence>
<dbReference type="SUPFAM" id="SSF56935">
    <property type="entry name" value="Porins"/>
    <property type="match status" value="1"/>
</dbReference>
<keyword evidence="8" id="KW-0675">Receptor</keyword>
<organism evidence="15 16">
    <name type="scientific">Noviherbaspirillum humi</name>
    <dbReference type="NCBI Taxonomy" id="1688639"/>
    <lineage>
        <taxon>Bacteria</taxon>
        <taxon>Pseudomonadati</taxon>
        <taxon>Pseudomonadota</taxon>
        <taxon>Betaproteobacteria</taxon>
        <taxon>Burkholderiales</taxon>
        <taxon>Oxalobacteraceae</taxon>
        <taxon>Noviherbaspirillum</taxon>
    </lineage>
</organism>
<dbReference type="RefSeq" id="WP_245844765.1">
    <property type="nucleotide sequence ID" value="NZ_FZOT01000002.1"/>
</dbReference>
<dbReference type="GO" id="GO:0044718">
    <property type="term" value="P:siderophore transmembrane transport"/>
    <property type="evidence" value="ECO:0007669"/>
    <property type="project" value="TreeGrafter"/>
</dbReference>
<keyword evidence="7 10" id="KW-0472">Membrane</keyword>
<evidence type="ECO:0000256" key="9">
    <source>
        <dbReference type="ARBA" id="ARBA00023237"/>
    </source>
</evidence>
<comment type="subcellular location">
    <subcellularLocation>
        <location evidence="1 10">Cell outer membrane</location>
        <topology evidence="1 10">Multi-pass membrane protein</topology>
    </subcellularLocation>
</comment>
<dbReference type="Gene3D" id="2.170.130.10">
    <property type="entry name" value="TonB-dependent receptor, plug domain"/>
    <property type="match status" value="1"/>
</dbReference>
<dbReference type="PANTHER" id="PTHR30069:SF28">
    <property type="entry name" value="TONB-DEPENDENT RECEPTOR YNCD-RELATED"/>
    <property type="match status" value="1"/>
</dbReference>
<evidence type="ECO:0000313" key="16">
    <source>
        <dbReference type="Proteomes" id="UP000198284"/>
    </source>
</evidence>
<feature type="domain" description="TonB-dependent receptor-like beta-barrel" evidence="13">
    <location>
        <begin position="246"/>
        <end position="661"/>
    </location>
</feature>
<proteinExistence type="inferred from homology"/>
<evidence type="ECO:0000256" key="1">
    <source>
        <dbReference type="ARBA" id="ARBA00004571"/>
    </source>
</evidence>
<dbReference type="PROSITE" id="PS52016">
    <property type="entry name" value="TONB_DEPENDENT_REC_3"/>
    <property type="match status" value="1"/>
</dbReference>
<dbReference type="InterPro" id="IPR012910">
    <property type="entry name" value="Plug_dom"/>
</dbReference>
<dbReference type="InterPro" id="IPR039426">
    <property type="entry name" value="TonB-dep_rcpt-like"/>
</dbReference>
<evidence type="ECO:0000256" key="10">
    <source>
        <dbReference type="PROSITE-ProRule" id="PRU01360"/>
    </source>
</evidence>
<dbReference type="GO" id="GO:0009279">
    <property type="term" value="C:cell outer membrane"/>
    <property type="evidence" value="ECO:0007669"/>
    <property type="project" value="UniProtKB-SubCell"/>
</dbReference>
<dbReference type="Proteomes" id="UP000198284">
    <property type="component" value="Unassembled WGS sequence"/>
</dbReference>
<keyword evidence="5 10" id="KW-0812">Transmembrane</keyword>
<evidence type="ECO:0000256" key="4">
    <source>
        <dbReference type="ARBA" id="ARBA00022452"/>
    </source>
</evidence>
<dbReference type="Pfam" id="PF00593">
    <property type="entry name" value="TonB_dep_Rec_b-barrel"/>
    <property type="match status" value="1"/>
</dbReference>
<keyword evidence="4 10" id="KW-1134">Transmembrane beta strand</keyword>
<evidence type="ECO:0000256" key="6">
    <source>
        <dbReference type="ARBA" id="ARBA00023077"/>
    </source>
</evidence>
<dbReference type="InterPro" id="IPR000531">
    <property type="entry name" value="Beta-barrel_TonB"/>
</dbReference>
<dbReference type="InterPro" id="IPR036942">
    <property type="entry name" value="Beta-barrel_TonB_sf"/>
</dbReference>
<dbReference type="AlphaFoldDB" id="A0A239E8C4"/>
<dbReference type="PANTHER" id="PTHR30069">
    <property type="entry name" value="TONB-DEPENDENT OUTER MEMBRANE RECEPTOR"/>
    <property type="match status" value="1"/>
</dbReference>
<evidence type="ECO:0000313" key="15">
    <source>
        <dbReference type="EMBL" id="SNS40253.1"/>
    </source>
</evidence>
<gene>
    <name evidence="15" type="ORF">SAMN06265795_102555</name>
</gene>
<dbReference type="GO" id="GO:0015344">
    <property type="term" value="F:siderophore uptake transmembrane transporter activity"/>
    <property type="evidence" value="ECO:0007669"/>
    <property type="project" value="TreeGrafter"/>
</dbReference>
<evidence type="ECO:0000259" key="14">
    <source>
        <dbReference type="Pfam" id="PF07715"/>
    </source>
</evidence>
<sequence length="697" mass="75151">MSTSTPATGQPTILTTMQGAAFLLTLSCAGVAAAQNADANPKQLEDVVVTANRSEQRRFDTPASIDAVPVDPLRLGSPLVNMSELLSVVPGIQARERQNYAQDLQISVRGFGSRSTFGVRGVRILIDGIPATQPDGQGQAATASLTSAKRIEVLRGPVAQLYGNAAGGVVQVFTADPPTDGRVHLGASAGAGSYNQTQIEGSIAGGNDVIGGLLDVSQYATDGYRDHSAARRNQLNAKLVARPSSDTTLTGVFNVFDQPLAQDPLGLTRAQFDQNPRQVVQPALTFNTRKTIRQHQGGVVLEQRLSASDTINARVYAGTRQVFQTLALAANGVVDLDNSYGGAGLSWTRKTSVNGMPLNWTVGVESDRLDQERRGFNNVNGTPGAISRSELDKAQNTDFFGQLDWTFLPQWKASAGVRSSRVRLNIDDRLTPVNNGTVDYRNTSPVLGLVWYAREDLNFYGNIGRGFETPTLAESAYRSTATASPGPNLSLRASRSLQGEIGAKYRSGRHVADLALFDATSQDEIVPLSTLNGRTVYQNVDEVKRRGLELSLQSGWGQVSTRVAYTYLDAQFGKAYVNVQNGAVAAGNRLPGVPAHSLSTQVEFKPTQQATVGAEMRLDSKVYVNDINSEAAPGYAIFNLRGAYEFRAGPSRMFLYGRLDNVFDRQYAGSVIVNDGNRRFYEPAAGRRLFVGLRTQF</sequence>
<keyword evidence="12" id="KW-0732">Signal</keyword>
<evidence type="ECO:0000256" key="8">
    <source>
        <dbReference type="ARBA" id="ARBA00023170"/>
    </source>
</evidence>
<evidence type="ECO:0000256" key="7">
    <source>
        <dbReference type="ARBA" id="ARBA00023136"/>
    </source>
</evidence>
<feature type="domain" description="TonB-dependent receptor plug" evidence="14">
    <location>
        <begin position="59"/>
        <end position="169"/>
    </location>
</feature>
<dbReference type="CDD" id="cd01347">
    <property type="entry name" value="ligand_gated_channel"/>
    <property type="match status" value="1"/>
</dbReference>
<keyword evidence="9 10" id="KW-0998">Cell outer membrane</keyword>
<accession>A0A239E8C4</accession>
<feature type="chain" id="PRO_5012308675" evidence="12">
    <location>
        <begin position="34"/>
        <end position="697"/>
    </location>
</feature>
<reference evidence="15 16" key="1">
    <citation type="submission" date="2017-06" db="EMBL/GenBank/DDBJ databases">
        <authorList>
            <person name="Kim H.J."/>
            <person name="Triplett B.A."/>
        </authorList>
    </citation>
    <scope>NUCLEOTIDE SEQUENCE [LARGE SCALE GENOMIC DNA]</scope>
    <source>
        <strain evidence="15 16">U15</strain>
    </source>
</reference>
<evidence type="ECO:0000256" key="2">
    <source>
        <dbReference type="ARBA" id="ARBA00009810"/>
    </source>
</evidence>
<dbReference type="Gene3D" id="2.40.170.20">
    <property type="entry name" value="TonB-dependent receptor, beta-barrel domain"/>
    <property type="match status" value="1"/>
</dbReference>
<evidence type="ECO:0000256" key="12">
    <source>
        <dbReference type="SAM" id="SignalP"/>
    </source>
</evidence>
<comment type="similarity">
    <text evidence="2 10 11">Belongs to the TonB-dependent receptor family.</text>
</comment>
<protein>
    <submittedName>
        <fullName evidence="15">Iron complex outermembrane recepter protein</fullName>
    </submittedName>
</protein>
<name>A0A239E8C4_9BURK</name>
<keyword evidence="6 11" id="KW-0798">TonB box</keyword>
<keyword evidence="3 10" id="KW-0813">Transport</keyword>
<dbReference type="InterPro" id="IPR037066">
    <property type="entry name" value="Plug_dom_sf"/>
</dbReference>
<evidence type="ECO:0000256" key="11">
    <source>
        <dbReference type="RuleBase" id="RU003357"/>
    </source>
</evidence>
<dbReference type="Pfam" id="PF07715">
    <property type="entry name" value="Plug"/>
    <property type="match status" value="1"/>
</dbReference>